<organism evidence="2 3">
    <name type="scientific">Aeromonas caviae</name>
    <name type="common">Aeromonas punctata</name>
    <dbReference type="NCBI Taxonomy" id="648"/>
    <lineage>
        <taxon>Bacteria</taxon>
        <taxon>Pseudomonadati</taxon>
        <taxon>Pseudomonadota</taxon>
        <taxon>Gammaproteobacteria</taxon>
        <taxon>Aeromonadales</taxon>
        <taxon>Aeromonadaceae</taxon>
        <taxon>Aeromonas</taxon>
    </lineage>
</organism>
<dbReference type="EMBL" id="JAOCFT010000001">
    <property type="protein sequence ID" value="MDH1897593.1"/>
    <property type="molecule type" value="Genomic_DNA"/>
</dbReference>
<sequence length="132" mass="14332">MSTKAISYSILGAGFMIALAIYTTQDSFSFSKLFGKNRDVMQAVEKTLVDPGSAKFGDIVKTELGYCVEVNAKNRLGAYVGTSVYFVSNLGLLLAEQNNAYNASVKEVPSELVTDLCTGNNTFETMQFIQSL</sequence>
<name>A0AA42VB89_AERCA</name>
<evidence type="ECO:0000256" key="1">
    <source>
        <dbReference type="SAM" id="Phobius"/>
    </source>
</evidence>
<protein>
    <submittedName>
        <fullName evidence="2">Uncharacterized protein</fullName>
    </submittedName>
</protein>
<dbReference type="AlphaFoldDB" id="A0AA42VB89"/>
<reference evidence="2" key="1">
    <citation type="submission" date="2022-09" db="EMBL/GenBank/DDBJ databases">
        <title>Intensive care unit water sources are persistently colonized with multi-drug resistant bacteria and are the site of extensive horizontal gene transfer of antibiotic resistance genes.</title>
        <authorList>
            <person name="Diorio-Toth L."/>
        </authorList>
    </citation>
    <scope>NUCLEOTIDE SEQUENCE</scope>
    <source>
        <strain evidence="2">GD03796</strain>
    </source>
</reference>
<comment type="caution">
    <text evidence="2">The sequence shown here is derived from an EMBL/GenBank/DDBJ whole genome shotgun (WGS) entry which is preliminary data.</text>
</comment>
<dbReference type="Proteomes" id="UP001160758">
    <property type="component" value="Unassembled WGS sequence"/>
</dbReference>
<keyword evidence="1" id="KW-1133">Transmembrane helix</keyword>
<dbReference type="RefSeq" id="WP_128830517.1">
    <property type="nucleotide sequence ID" value="NZ_JAAKXM010000046.1"/>
</dbReference>
<feature type="transmembrane region" description="Helical" evidence="1">
    <location>
        <begin position="6"/>
        <end position="24"/>
    </location>
</feature>
<evidence type="ECO:0000313" key="2">
    <source>
        <dbReference type="EMBL" id="MDH1897593.1"/>
    </source>
</evidence>
<gene>
    <name evidence="2" type="ORF">N5I07_08435</name>
</gene>
<evidence type="ECO:0000313" key="3">
    <source>
        <dbReference type="Proteomes" id="UP001160758"/>
    </source>
</evidence>
<keyword evidence="1" id="KW-0472">Membrane</keyword>
<accession>A0AA42VB89</accession>
<proteinExistence type="predicted"/>
<keyword evidence="1" id="KW-0812">Transmembrane</keyword>